<evidence type="ECO:0000256" key="1">
    <source>
        <dbReference type="ARBA" id="ARBA00022465"/>
    </source>
</evidence>
<organism evidence="5 6">
    <name type="scientific">Pseudomonas phage Persinger</name>
    <dbReference type="NCBI Taxonomy" id="2749430"/>
    <lineage>
        <taxon>Viruses</taxon>
        <taxon>Duplodnaviria</taxon>
        <taxon>Heunggongvirae</taxon>
        <taxon>Uroviricota</taxon>
        <taxon>Caudoviricetes</taxon>
        <taxon>Harrisonburgvirus</taxon>
        <taxon>Harrisonburgvirus persinger</taxon>
    </lineage>
</organism>
<feature type="transmembrane region" description="Helical" evidence="3">
    <location>
        <begin position="424"/>
        <end position="444"/>
    </location>
</feature>
<dbReference type="GeneID" id="63642550"/>
<feature type="domain" description="Phage tail tape measure protein" evidence="4">
    <location>
        <begin position="157"/>
        <end position="359"/>
    </location>
</feature>
<dbReference type="Pfam" id="PF10145">
    <property type="entry name" value="PhageMin_Tail"/>
    <property type="match status" value="1"/>
</dbReference>
<sequence length="781" mass="81326">MANKRLNATITIGGAVASSLRSAFGDIKGQVGQVGAALRRLETEQRTLTSAIRTFGEAGKNVDGLRARYAILTGQVDKLRVAHERLRRVEAAQQANAAKRAEYRGQIFDALALGATAASPIIQAARFETAMLGVAKQVDGARDSAGRLTPVYHQMAKSIQQLGREIPLATNDLADMVAAGSRMGVARDELIGFTRTAAMMADAFELPAGELADNMGKIAGLFKIPIPAIGELADSINYLDDNAISKGGDIIDFLTRTGGVASSVKITGQEMAALGSTLLTLGERTETAGTAVNAMFSKLGAADKGTKKFKAAMKEIGLSTAAVQKGMQKDATGTLMKVMEAIGKLPAEKQLGVMVELVGLEHSDTLAKLANNTAEWRRQLELANSAAAKGSMSREFAARLATTNAQWQIMKNRVQEVAVNLGTVLLPAVNSTFAAISPVVSAVADFAREHPKLTQAVVGTAVALVGLRLATLAGGYAFTFLKGGALQVAGALAGARAQMLLASIGSRALGASAATARGGLLGLATGALPAVVGGIRAVTLALVTNPIGAIVAGIAFAGLMIYRHWDGVKAFMVGTFEGITAGLQPVVQTFRDFWQALEPLHPAFALVGDGLKTAWQWFTNLLQPVKYSTEELGKAGAAGEAFGEALAAGINLVLMPLQTLIQGLTWVANNIGGIAAKAVEFKNAAGNAIGGAWDKTKAFFGGDDAAPAKGAQDAPRLPTPAMATARGQGGTTVNDNSQTTIQVTQQPGQNTRELAREITRLQEQERAVRRRGAMIDGAPAQ</sequence>
<protein>
    <submittedName>
        <fullName evidence="5">Tail protein</fullName>
    </submittedName>
</protein>
<evidence type="ECO:0000259" key="4">
    <source>
        <dbReference type="Pfam" id="PF10145"/>
    </source>
</evidence>
<keyword evidence="6" id="KW-1185">Reference proteome</keyword>
<feature type="transmembrane region" description="Helical" evidence="3">
    <location>
        <begin position="538"/>
        <end position="562"/>
    </location>
</feature>
<proteinExistence type="predicted"/>
<keyword evidence="2" id="KW-1188">Viral release from host cell</keyword>
<keyword evidence="3" id="KW-0472">Membrane</keyword>
<evidence type="ECO:0000256" key="2">
    <source>
        <dbReference type="ARBA" id="ARBA00022612"/>
    </source>
</evidence>
<keyword evidence="3" id="KW-1133">Transmembrane helix</keyword>
<evidence type="ECO:0000256" key="3">
    <source>
        <dbReference type="SAM" id="Phobius"/>
    </source>
</evidence>
<dbReference type="EMBL" id="MT613935">
    <property type="protein sequence ID" value="QMP19185.1"/>
    <property type="molecule type" value="Genomic_DNA"/>
</dbReference>
<dbReference type="PANTHER" id="PTHR37813">
    <property type="entry name" value="FELS-2 PROPHAGE PROTEIN"/>
    <property type="match status" value="1"/>
</dbReference>
<keyword evidence="3" id="KW-0812">Transmembrane</keyword>
<dbReference type="GO" id="GO:0098003">
    <property type="term" value="P:viral tail assembly"/>
    <property type="evidence" value="ECO:0007669"/>
    <property type="project" value="UniProtKB-KW"/>
</dbReference>
<feature type="transmembrane region" description="Helical" evidence="3">
    <location>
        <begin position="514"/>
        <end position="532"/>
    </location>
</feature>
<dbReference type="NCBIfam" id="TIGR01760">
    <property type="entry name" value="tape_meas_TP901"/>
    <property type="match status" value="1"/>
</dbReference>
<name>A0A7D7IL39_9CAUD</name>
<evidence type="ECO:0000313" key="6">
    <source>
        <dbReference type="Proteomes" id="UP000514744"/>
    </source>
</evidence>
<evidence type="ECO:0000313" key="5">
    <source>
        <dbReference type="EMBL" id="QMP19185.1"/>
    </source>
</evidence>
<feature type="transmembrane region" description="Helical" evidence="3">
    <location>
        <begin position="456"/>
        <end position="478"/>
    </location>
</feature>
<reference evidence="5 6" key="1">
    <citation type="submission" date="2020-06" db="EMBL/GenBank/DDBJ databases">
        <authorList>
            <person name="Persinger R.D."/>
            <person name="Temple L."/>
        </authorList>
    </citation>
    <scope>NUCLEOTIDE SEQUENCE [LARGE SCALE GENOMIC DNA]</scope>
</reference>
<keyword evidence="1" id="KW-1245">Viral tail assembly</keyword>
<dbReference type="RefSeq" id="YP_010038078.1">
    <property type="nucleotide sequence ID" value="NC_054149.1"/>
</dbReference>
<dbReference type="KEGG" id="vg:63642550"/>
<dbReference type="Proteomes" id="UP000514744">
    <property type="component" value="Segment"/>
</dbReference>
<dbReference type="PANTHER" id="PTHR37813:SF1">
    <property type="entry name" value="FELS-2 PROPHAGE PROTEIN"/>
    <property type="match status" value="1"/>
</dbReference>
<dbReference type="InterPro" id="IPR010090">
    <property type="entry name" value="Phage_tape_meas"/>
</dbReference>
<accession>A0A7D7IL39</accession>